<feature type="non-terminal residue" evidence="2">
    <location>
        <position position="454"/>
    </location>
</feature>
<comment type="caution">
    <text evidence="2">The sequence shown here is derived from an EMBL/GenBank/DDBJ whole genome shotgun (WGS) entry which is preliminary data.</text>
</comment>
<name>A0A9W7Y2T9_9FUNG</name>
<evidence type="ECO:0000313" key="2">
    <source>
        <dbReference type="EMBL" id="KAJ1725866.1"/>
    </source>
</evidence>
<dbReference type="InterPro" id="IPR002156">
    <property type="entry name" value="RNaseH_domain"/>
</dbReference>
<dbReference type="GO" id="GO:0004523">
    <property type="term" value="F:RNA-DNA hybrid ribonuclease activity"/>
    <property type="evidence" value="ECO:0007669"/>
    <property type="project" value="InterPro"/>
</dbReference>
<keyword evidence="3" id="KW-1185">Reference proteome</keyword>
<organism evidence="2 3">
    <name type="scientific">Coemansia biformis</name>
    <dbReference type="NCBI Taxonomy" id="1286918"/>
    <lineage>
        <taxon>Eukaryota</taxon>
        <taxon>Fungi</taxon>
        <taxon>Fungi incertae sedis</taxon>
        <taxon>Zoopagomycota</taxon>
        <taxon>Kickxellomycotina</taxon>
        <taxon>Kickxellomycetes</taxon>
        <taxon>Kickxellales</taxon>
        <taxon>Kickxellaceae</taxon>
        <taxon>Coemansia</taxon>
    </lineage>
</organism>
<dbReference type="Proteomes" id="UP001143981">
    <property type="component" value="Unassembled WGS sequence"/>
</dbReference>
<evidence type="ECO:0000313" key="3">
    <source>
        <dbReference type="Proteomes" id="UP001143981"/>
    </source>
</evidence>
<accession>A0A9W7Y2T9</accession>
<dbReference type="EMBL" id="JANBOI010001964">
    <property type="protein sequence ID" value="KAJ1725866.1"/>
    <property type="molecule type" value="Genomic_DNA"/>
</dbReference>
<dbReference type="GO" id="GO:0003676">
    <property type="term" value="F:nucleic acid binding"/>
    <property type="evidence" value="ECO:0007669"/>
    <property type="project" value="InterPro"/>
</dbReference>
<dbReference type="Gene3D" id="3.30.420.10">
    <property type="entry name" value="Ribonuclease H-like superfamily/Ribonuclease H"/>
    <property type="match status" value="1"/>
</dbReference>
<dbReference type="Pfam" id="PF00075">
    <property type="entry name" value="RNase_H"/>
    <property type="match status" value="1"/>
</dbReference>
<feature type="domain" description="RNase H type-1" evidence="1">
    <location>
        <begin position="2"/>
        <end position="136"/>
    </location>
</feature>
<dbReference type="AlphaFoldDB" id="A0A9W7Y2T9"/>
<protein>
    <recommendedName>
        <fullName evidence="1">RNase H type-1 domain-containing protein</fullName>
    </recommendedName>
</protein>
<reference evidence="2" key="1">
    <citation type="submission" date="2022-07" db="EMBL/GenBank/DDBJ databases">
        <title>Phylogenomic reconstructions and comparative analyses of Kickxellomycotina fungi.</title>
        <authorList>
            <person name="Reynolds N.K."/>
            <person name="Stajich J.E."/>
            <person name="Barry K."/>
            <person name="Grigoriev I.V."/>
            <person name="Crous P."/>
            <person name="Smith M.E."/>
        </authorList>
    </citation>
    <scope>NUCLEOTIDE SEQUENCE</scope>
    <source>
        <strain evidence="2">BCRC 34381</strain>
    </source>
</reference>
<proteinExistence type="predicted"/>
<dbReference type="InterPro" id="IPR012337">
    <property type="entry name" value="RNaseH-like_sf"/>
</dbReference>
<evidence type="ECO:0000259" key="1">
    <source>
        <dbReference type="PROSITE" id="PS50879"/>
    </source>
</evidence>
<dbReference type="InterPro" id="IPR036397">
    <property type="entry name" value="RNaseH_sf"/>
</dbReference>
<dbReference type="OrthoDB" id="245563at2759"/>
<dbReference type="SUPFAM" id="SSF53098">
    <property type="entry name" value="Ribonuclease H-like"/>
    <property type="match status" value="1"/>
</dbReference>
<dbReference type="PROSITE" id="PS50879">
    <property type="entry name" value="RNASE_H_1"/>
    <property type="match status" value="1"/>
</dbReference>
<sequence>MPVTQERAATMGFAAVFRFEPDIGLANEVVISGATRDGPFSSMTAELMAILAVAVLLPPDQAVVIRSNSQAAIALVQQLQDRSCYQWQSSPLAYLVSWFMDSMWARTVQLSLEWICSHSGVAGNETADRAAKAVQQPDAGWWWMLRLGRLPRQPFWVCHNSEVVPKMIGQMIRLQEESWMLGQLRLQLSVAARQAVEPLAPPAEADSMAATAVEADPDEELLREGAVWEMLEALNWAVVERGRAFARKNSWRLTSLRDSNICGFVLGALLGLLPVMVRQWAWYLQAYPEDKMRLCPHGCGEPETQQHLFTCREVECQEPEPKDRLPDRWTERTICEPGAHVAMPNEWRLGSAEVLAEELQLAVVTPEALLMLRDLTRDKATQQKLTERGRVLRKVALWSRWLEEYDGLWKTQNSLQLDREQASGIGPIQRRRLMWEAPRPQTERDGGTLKMART</sequence>
<gene>
    <name evidence="2" type="ORF">LPJ61_005601</name>
</gene>